<dbReference type="PANTHER" id="PTHR30408">
    <property type="entry name" value="TYPE-1 RESTRICTION ENZYME ECOKI SPECIFICITY PROTEIN"/>
    <property type="match status" value="1"/>
</dbReference>
<comment type="caution">
    <text evidence="3">The sequence shown here is derived from an EMBL/GenBank/DDBJ whole genome shotgun (WGS) entry which is preliminary data.</text>
</comment>
<protein>
    <recommendedName>
        <fullName evidence="4">Type I restriction modification DNA specificity domain-containing protein</fullName>
    </recommendedName>
</protein>
<dbReference type="EMBL" id="VSSQ01014070">
    <property type="protein sequence ID" value="MPM52875.1"/>
    <property type="molecule type" value="Genomic_DNA"/>
</dbReference>
<dbReference type="GO" id="GO:0009307">
    <property type="term" value="P:DNA restriction-modification system"/>
    <property type="evidence" value="ECO:0007669"/>
    <property type="project" value="UniProtKB-KW"/>
</dbReference>
<dbReference type="PANTHER" id="PTHR30408:SF13">
    <property type="entry name" value="TYPE I RESTRICTION ENZYME HINDI SPECIFICITY SUBUNIT"/>
    <property type="match status" value="1"/>
</dbReference>
<evidence type="ECO:0000313" key="3">
    <source>
        <dbReference type="EMBL" id="MPM52875.1"/>
    </source>
</evidence>
<sequence>MFYTQMKQKNIAKYIYFFVSTQNLISMNAGSAVPSMTTEILNNLKCVIAPLEIMKRFDIIQTPIFEAMQKNSIENKKLSVIRDFLLPKLMSGELKINDLHS</sequence>
<evidence type="ECO:0008006" key="4">
    <source>
        <dbReference type="Google" id="ProtNLM"/>
    </source>
</evidence>
<dbReference type="AlphaFoldDB" id="A0A645AI42"/>
<evidence type="ECO:0000256" key="2">
    <source>
        <dbReference type="ARBA" id="ARBA00023125"/>
    </source>
</evidence>
<dbReference type="InterPro" id="IPR044946">
    <property type="entry name" value="Restrct_endonuc_typeI_TRD_sf"/>
</dbReference>
<accession>A0A645AI42</accession>
<dbReference type="SUPFAM" id="SSF116734">
    <property type="entry name" value="DNA methylase specificity domain"/>
    <property type="match status" value="1"/>
</dbReference>
<name>A0A645AI42_9ZZZZ</name>
<gene>
    <name evidence="3" type="ORF">SDC9_99639</name>
</gene>
<dbReference type="Gene3D" id="3.90.220.20">
    <property type="entry name" value="DNA methylase specificity domains"/>
    <property type="match status" value="1"/>
</dbReference>
<keyword evidence="1" id="KW-0680">Restriction system</keyword>
<keyword evidence="2" id="KW-0238">DNA-binding</keyword>
<evidence type="ECO:0000256" key="1">
    <source>
        <dbReference type="ARBA" id="ARBA00022747"/>
    </source>
</evidence>
<dbReference type="GO" id="GO:0003677">
    <property type="term" value="F:DNA binding"/>
    <property type="evidence" value="ECO:0007669"/>
    <property type="project" value="UniProtKB-KW"/>
</dbReference>
<organism evidence="3">
    <name type="scientific">bioreactor metagenome</name>
    <dbReference type="NCBI Taxonomy" id="1076179"/>
    <lineage>
        <taxon>unclassified sequences</taxon>
        <taxon>metagenomes</taxon>
        <taxon>ecological metagenomes</taxon>
    </lineage>
</organism>
<dbReference type="InterPro" id="IPR052021">
    <property type="entry name" value="Type-I_RS_S_subunit"/>
</dbReference>
<reference evidence="3" key="1">
    <citation type="submission" date="2019-08" db="EMBL/GenBank/DDBJ databases">
        <authorList>
            <person name="Kucharzyk K."/>
            <person name="Murdoch R.W."/>
            <person name="Higgins S."/>
            <person name="Loffler F."/>
        </authorList>
    </citation>
    <scope>NUCLEOTIDE SEQUENCE</scope>
</reference>
<proteinExistence type="predicted"/>